<accession>M6FR78</accession>
<evidence type="ECO:0000313" key="2">
    <source>
        <dbReference type="Proteomes" id="UP000012101"/>
    </source>
</evidence>
<proteinExistence type="predicted"/>
<protein>
    <submittedName>
        <fullName evidence="1">Uncharacterized protein</fullName>
    </submittedName>
</protein>
<comment type="caution">
    <text evidence="1">The sequence shown here is derived from an EMBL/GenBank/DDBJ whole genome shotgun (WGS) entry which is preliminary data.</text>
</comment>
<name>M6FR78_9LEPT</name>
<organism evidence="1 2">
    <name type="scientific">Leptospira weilii str. 2006001855</name>
    <dbReference type="NCBI Taxonomy" id="996804"/>
    <lineage>
        <taxon>Bacteria</taxon>
        <taxon>Pseudomonadati</taxon>
        <taxon>Spirochaetota</taxon>
        <taxon>Spirochaetia</taxon>
        <taxon>Leptospirales</taxon>
        <taxon>Leptospiraceae</taxon>
        <taxon>Leptospira</taxon>
    </lineage>
</organism>
<dbReference type="AlphaFoldDB" id="M6FR78"/>
<dbReference type="Proteomes" id="UP000012101">
    <property type="component" value="Unassembled WGS sequence"/>
</dbReference>
<sequence>MITSAIPKDVARVLDSGFEGIENTSKKVNIIKPKKKPKKK</sequence>
<dbReference type="EMBL" id="AFJM02000001">
    <property type="protein sequence ID" value="EMM74990.1"/>
    <property type="molecule type" value="Genomic_DNA"/>
</dbReference>
<reference evidence="1 2" key="1">
    <citation type="submission" date="2013-01" db="EMBL/GenBank/DDBJ databases">
        <authorList>
            <person name="Harkins D.M."/>
            <person name="Durkin A.S."/>
            <person name="Brinkac L.M."/>
            <person name="Haft D.H."/>
            <person name="Selengut J.D."/>
            <person name="Sanka R."/>
            <person name="DePew J."/>
            <person name="Purushe J."/>
            <person name="Hospenthal D.R."/>
            <person name="Murray C.K."/>
            <person name="Pimentel G."/>
            <person name="Wasfy M."/>
            <person name="Vinetz J.M."/>
            <person name="Sutton G.G."/>
            <person name="Nierman W.C."/>
            <person name="Fouts D.E."/>
        </authorList>
    </citation>
    <scope>NUCLEOTIDE SEQUENCE [LARGE SCALE GENOMIC DNA]</scope>
    <source>
        <strain evidence="1 2">2006001855</strain>
    </source>
</reference>
<evidence type="ECO:0000313" key="1">
    <source>
        <dbReference type="EMBL" id="EMM74990.1"/>
    </source>
</evidence>
<gene>
    <name evidence="1" type="ORF">LEP1GSC038_0893</name>
</gene>